<keyword evidence="14" id="KW-0511">Multifunctional enzyme</keyword>
<evidence type="ECO:0000256" key="5">
    <source>
        <dbReference type="ARBA" id="ARBA00022670"/>
    </source>
</evidence>
<feature type="domain" description="Penicillin-binding protein transpeptidase" evidence="19">
    <location>
        <begin position="350"/>
        <end position="620"/>
    </location>
</feature>
<dbReference type="GO" id="GO:0071555">
    <property type="term" value="P:cell wall organization"/>
    <property type="evidence" value="ECO:0007669"/>
    <property type="project" value="UniProtKB-KW"/>
</dbReference>
<keyword evidence="12 18" id="KW-1133">Transmembrane helix</keyword>
<comment type="similarity">
    <text evidence="2">In the N-terminal section; belongs to the glycosyltransferase 51 family.</text>
</comment>
<feature type="domain" description="Glycosyl transferase family 51" evidence="20">
    <location>
        <begin position="88"/>
        <end position="257"/>
    </location>
</feature>
<keyword evidence="9" id="KW-0378">Hydrolase</keyword>
<feature type="transmembrane region" description="Helical" evidence="18">
    <location>
        <begin position="38"/>
        <end position="60"/>
    </location>
</feature>
<evidence type="ECO:0000256" key="1">
    <source>
        <dbReference type="ARBA" id="ARBA00007090"/>
    </source>
</evidence>
<evidence type="ECO:0000256" key="10">
    <source>
        <dbReference type="ARBA" id="ARBA00022960"/>
    </source>
</evidence>
<dbReference type="InterPro" id="IPR001460">
    <property type="entry name" value="PCN-bd_Tpept"/>
</dbReference>
<reference evidence="21 22" key="1">
    <citation type="submission" date="2018-05" db="EMBL/GenBank/DDBJ databases">
        <title>Genomic Encyclopedia of Type Strains, Phase IV (KMG-IV): sequencing the most valuable type-strain genomes for metagenomic binning, comparative biology and taxonomic classification.</title>
        <authorList>
            <person name="Goeker M."/>
        </authorList>
    </citation>
    <scope>NUCLEOTIDE SEQUENCE [LARGE SCALE GENOMIC DNA]</scope>
    <source>
        <strain evidence="21 22">DSM 22440</strain>
    </source>
</reference>
<dbReference type="SUPFAM" id="SSF53955">
    <property type="entry name" value="Lysozyme-like"/>
    <property type="match status" value="1"/>
</dbReference>
<dbReference type="SUPFAM" id="SSF56601">
    <property type="entry name" value="beta-lactamase/transpeptidase-like"/>
    <property type="match status" value="1"/>
</dbReference>
<keyword evidence="11" id="KW-0573">Peptidoglycan synthesis</keyword>
<dbReference type="PANTHER" id="PTHR32282:SF32">
    <property type="entry name" value="PENICILLIN-BINDING PROTEIN 2A"/>
    <property type="match status" value="1"/>
</dbReference>
<dbReference type="Pfam" id="PF00912">
    <property type="entry name" value="Transgly"/>
    <property type="match status" value="1"/>
</dbReference>
<evidence type="ECO:0000256" key="11">
    <source>
        <dbReference type="ARBA" id="ARBA00022984"/>
    </source>
</evidence>
<evidence type="ECO:0000256" key="6">
    <source>
        <dbReference type="ARBA" id="ARBA00022676"/>
    </source>
</evidence>
<dbReference type="GO" id="GO:0009002">
    <property type="term" value="F:serine-type D-Ala-D-Ala carboxypeptidase activity"/>
    <property type="evidence" value="ECO:0007669"/>
    <property type="project" value="UniProtKB-EC"/>
</dbReference>
<evidence type="ECO:0000256" key="3">
    <source>
        <dbReference type="ARBA" id="ARBA00022475"/>
    </source>
</evidence>
<dbReference type="GO" id="GO:0009252">
    <property type="term" value="P:peptidoglycan biosynthetic process"/>
    <property type="evidence" value="ECO:0007669"/>
    <property type="project" value="UniProtKB-KW"/>
</dbReference>
<dbReference type="GO" id="GO:0030288">
    <property type="term" value="C:outer membrane-bounded periplasmic space"/>
    <property type="evidence" value="ECO:0007669"/>
    <property type="project" value="TreeGrafter"/>
</dbReference>
<evidence type="ECO:0000313" key="22">
    <source>
        <dbReference type="Proteomes" id="UP000247922"/>
    </source>
</evidence>
<comment type="caution">
    <text evidence="21">The sequence shown here is derived from an EMBL/GenBank/DDBJ whole genome shotgun (WGS) entry which is preliminary data.</text>
</comment>
<evidence type="ECO:0000256" key="18">
    <source>
        <dbReference type="SAM" id="Phobius"/>
    </source>
</evidence>
<dbReference type="GO" id="GO:0006508">
    <property type="term" value="P:proteolysis"/>
    <property type="evidence" value="ECO:0007669"/>
    <property type="project" value="UniProtKB-KW"/>
</dbReference>
<keyword evidence="10" id="KW-0133">Cell shape</keyword>
<comment type="similarity">
    <text evidence="1">In the C-terminal section; belongs to the transpeptidase family.</text>
</comment>
<dbReference type="InterPro" id="IPR036950">
    <property type="entry name" value="PBP_transglycosylase"/>
</dbReference>
<keyword evidence="22" id="KW-1185">Reference proteome</keyword>
<dbReference type="Gene3D" id="1.10.3810.10">
    <property type="entry name" value="Biosynthetic peptidoglycan transglycosylase-like"/>
    <property type="match status" value="1"/>
</dbReference>
<dbReference type="FunFam" id="1.10.3810.10:FF:000001">
    <property type="entry name" value="Penicillin-binding protein 1A"/>
    <property type="match status" value="1"/>
</dbReference>
<dbReference type="NCBIfam" id="TIGR02074">
    <property type="entry name" value="PBP_1a_fam"/>
    <property type="match status" value="1"/>
</dbReference>
<sequence>MQKKVNTVMKQINQWLSKQNKYMRQGFSALIKHTWLKWLFVMLMSITLLSVIGFSLIIYGGGLVVNERDMVLPATTTVVTEEGAFAGRLYTENRMLVSLDDIPDHVVTAFLATEDERFYDHAGVDFRSVLRAVYRDIIALDKVEGASTITQQLSKNLFLDQTQSWMRKTKEVMASLYLERNYTKDELLALYLNEIYFAHGIHGVGTASNYFFGKDVEELSITEGAMLAGMIKGPNLYSPYIDETRALARRNVVLGQLARVGYLDTEELLRLEGKSLGVQTQPTAIAPYLDDYLEVVIREVEARYNITRSELQRGGYTITVHMDETMQQTAYQEVQKASYFKGSNDAIEASVVMLEPSEAKVKAIVGGRDYTIGETHQALTRRQPGSVIKPLAVYTPALEEGFHPYSLLWDEQGAIEGYTVRNANGEYQGEVSMVEALTQSKNTSAVWLLNQLGIEKSKQYLSRMHLSLPDDGLAIALGGLTEGYTPIDVANAYSVYLNEGSFNKAMTIEKLVDRNGKQIDTVDSDSTNVFSAQSTWYTLEMLERVVSEGTGSVGEYSGALAGKTGTTQHPVVAGQAKDAWFVGLTPELVTATWIGYDRSDDAHYLTAGSSQATELTKGILTRVNEINPFGVEFVKPQGVEDLPEPIELPRIQDLSVDFSLGGFNLFQAELTWSISDDDRIIYRIYQVTEEGTRLVGQTEGKGSYTINRPSILQMTRFYVEPFNPLTNEAGERSNVAMLSLFD</sequence>
<evidence type="ECO:0000256" key="7">
    <source>
        <dbReference type="ARBA" id="ARBA00022679"/>
    </source>
</evidence>
<dbReference type="EMBL" id="QJJR01000005">
    <property type="protein sequence ID" value="PXW91446.1"/>
    <property type="molecule type" value="Genomic_DNA"/>
</dbReference>
<evidence type="ECO:0000256" key="14">
    <source>
        <dbReference type="ARBA" id="ARBA00023268"/>
    </source>
</evidence>
<keyword evidence="7" id="KW-0808">Transferase</keyword>
<evidence type="ECO:0000256" key="8">
    <source>
        <dbReference type="ARBA" id="ARBA00022692"/>
    </source>
</evidence>
<name>A0A2V3WDD4_9BACI</name>
<evidence type="ECO:0000256" key="16">
    <source>
        <dbReference type="ARBA" id="ARBA00034000"/>
    </source>
</evidence>
<evidence type="ECO:0000256" key="12">
    <source>
        <dbReference type="ARBA" id="ARBA00022989"/>
    </source>
</evidence>
<evidence type="ECO:0000313" key="21">
    <source>
        <dbReference type="EMBL" id="PXW91446.1"/>
    </source>
</evidence>
<evidence type="ECO:0000256" key="9">
    <source>
        <dbReference type="ARBA" id="ARBA00022801"/>
    </source>
</evidence>
<evidence type="ECO:0000256" key="4">
    <source>
        <dbReference type="ARBA" id="ARBA00022645"/>
    </source>
</evidence>
<dbReference type="AlphaFoldDB" id="A0A2V3WDD4"/>
<proteinExistence type="inferred from homology"/>
<dbReference type="GO" id="GO:0008955">
    <property type="term" value="F:peptidoglycan glycosyltransferase activity"/>
    <property type="evidence" value="ECO:0007669"/>
    <property type="project" value="UniProtKB-EC"/>
</dbReference>
<dbReference type="Gene3D" id="3.40.710.10">
    <property type="entry name" value="DD-peptidase/beta-lactamase superfamily"/>
    <property type="match status" value="1"/>
</dbReference>
<accession>A0A2V3WDD4</accession>
<evidence type="ECO:0000256" key="13">
    <source>
        <dbReference type="ARBA" id="ARBA00023136"/>
    </source>
</evidence>
<dbReference type="Proteomes" id="UP000247922">
    <property type="component" value="Unassembled WGS sequence"/>
</dbReference>
<dbReference type="Pfam" id="PF00905">
    <property type="entry name" value="Transpeptidase"/>
    <property type="match status" value="1"/>
</dbReference>
<keyword evidence="6" id="KW-0328">Glycosyltransferase</keyword>
<evidence type="ECO:0000259" key="20">
    <source>
        <dbReference type="Pfam" id="PF00912"/>
    </source>
</evidence>
<dbReference type="RefSeq" id="WP_245881970.1">
    <property type="nucleotide sequence ID" value="NZ_QJJR01000005.1"/>
</dbReference>
<dbReference type="GO" id="GO:0008360">
    <property type="term" value="P:regulation of cell shape"/>
    <property type="evidence" value="ECO:0007669"/>
    <property type="project" value="UniProtKB-KW"/>
</dbReference>
<dbReference type="InterPro" id="IPR001264">
    <property type="entry name" value="Glyco_trans_51"/>
</dbReference>
<keyword evidence="8 18" id="KW-0812">Transmembrane</keyword>
<dbReference type="PANTHER" id="PTHR32282">
    <property type="entry name" value="BINDING PROTEIN TRANSPEPTIDASE, PUTATIVE-RELATED"/>
    <property type="match status" value="1"/>
</dbReference>
<gene>
    <name evidence="21" type="ORF">DES38_10567</name>
</gene>
<dbReference type="InterPro" id="IPR023346">
    <property type="entry name" value="Lysozyme-like_dom_sf"/>
</dbReference>
<evidence type="ECO:0000259" key="19">
    <source>
        <dbReference type="Pfam" id="PF00905"/>
    </source>
</evidence>
<organism evidence="21 22">
    <name type="scientific">Streptohalobacillus salinus</name>
    <dbReference type="NCBI Taxonomy" id="621096"/>
    <lineage>
        <taxon>Bacteria</taxon>
        <taxon>Bacillati</taxon>
        <taxon>Bacillota</taxon>
        <taxon>Bacilli</taxon>
        <taxon>Bacillales</taxon>
        <taxon>Bacillaceae</taxon>
        <taxon>Streptohalobacillus</taxon>
    </lineage>
</organism>
<comment type="catalytic activity">
    <reaction evidence="17">
        <text>[GlcNAc-(1-&gt;4)-Mur2Ac(oyl-L-Ala-gamma-D-Glu-L-Lys-D-Ala-D-Ala)](n)-di-trans,octa-cis-undecaprenyl diphosphate + beta-D-GlcNAc-(1-&gt;4)-Mur2Ac(oyl-L-Ala-gamma-D-Glu-L-Lys-D-Ala-D-Ala)-di-trans,octa-cis-undecaprenyl diphosphate = [GlcNAc-(1-&gt;4)-Mur2Ac(oyl-L-Ala-gamma-D-Glu-L-Lys-D-Ala-D-Ala)](n+1)-di-trans,octa-cis-undecaprenyl diphosphate + di-trans,octa-cis-undecaprenyl diphosphate + H(+)</text>
        <dbReference type="Rhea" id="RHEA:23708"/>
        <dbReference type="Rhea" id="RHEA-COMP:9602"/>
        <dbReference type="Rhea" id="RHEA-COMP:9603"/>
        <dbReference type="ChEBI" id="CHEBI:15378"/>
        <dbReference type="ChEBI" id="CHEBI:58405"/>
        <dbReference type="ChEBI" id="CHEBI:60033"/>
        <dbReference type="ChEBI" id="CHEBI:78435"/>
        <dbReference type="EC" id="2.4.99.28"/>
    </reaction>
</comment>
<keyword evidence="4" id="KW-0121">Carboxypeptidase</keyword>
<keyword evidence="5" id="KW-0645">Protease</keyword>
<evidence type="ECO:0000256" key="15">
    <source>
        <dbReference type="ARBA" id="ARBA00023316"/>
    </source>
</evidence>
<keyword evidence="13 18" id="KW-0472">Membrane</keyword>
<keyword evidence="15" id="KW-0961">Cell wall biogenesis/degradation</keyword>
<dbReference type="InterPro" id="IPR012338">
    <property type="entry name" value="Beta-lactam/transpept-like"/>
</dbReference>
<evidence type="ECO:0000256" key="2">
    <source>
        <dbReference type="ARBA" id="ARBA00007739"/>
    </source>
</evidence>
<comment type="catalytic activity">
    <reaction evidence="16">
        <text>Preferential cleavage: (Ac)2-L-Lys-D-Ala-|-D-Ala. Also transpeptidation of peptidyl-alanyl moieties that are N-acyl substituents of D-alanine.</text>
        <dbReference type="EC" id="3.4.16.4"/>
    </reaction>
</comment>
<evidence type="ECO:0000256" key="17">
    <source>
        <dbReference type="ARBA" id="ARBA00049902"/>
    </source>
</evidence>
<protein>
    <submittedName>
        <fullName evidence="21">Penicillin-binding protein 2A</fullName>
    </submittedName>
</protein>
<dbReference type="InterPro" id="IPR050396">
    <property type="entry name" value="Glycosyltr_51/Transpeptidase"/>
</dbReference>
<keyword evidence="3" id="KW-1003">Cell membrane</keyword>
<dbReference type="GO" id="GO:0008658">
    <property type="term" value="F:penicillin binding"/>
    <property type="evidence" value="ECO:0007669"/>
    <property type="project" value="InterPro"/>
</dbReference>